<dbReference type="PANTHER" id="PTHR43128:SF31">
    <property type="entry name" value="L-LACTATE DEHYDROGENASE"/>
    <property type="match status" value="1"/>
</dbReference>
<feature type="domain" description="Lactate/malate dehydrogenase N-terminal" evidence="4">
    <location>
        <begin position="5"/>
        <end position="142"/>
    </location>
</feature>
<dbReference type="EMBL" id="JAHBCL010000006">
    <property type="protein sequence ID" value="MBS7526009.1"/>
    <property type="molecule type" value="Genomic_DNA"/>
</dbReference>
<evidence type="ECO:0000256" key="3">
    <source>
        <dbReference type="RuleBase" id="RU003369"/>
    </source>
</evidence>
<reference evidence="6 7" key="1">
    <citation type="submission" date="2021-05" db="EMBL/GenBank/DDBJ databases">
        <title>Fusibacter ferrireducens sp. nov., an anaerobic, sulfur- and Fe-reducing bacterium isolated from the mangrove sediment.</title>
        <authorList>
            <person name="Qiu D."/>
        </authorList>
    </citation>
    <scope>NUCLEOTIDE SEQUENCE [LARGE SCALE GENOMIC DNA]</scope>
    <source>
        <strain evidence="6 7">DSM 12116</strain>
    </source>
</reference>
<proteinExistence type="inferred from homology"/>
<dbReference type="Gene3D" id="3.40.50.720">
    <property type="entry name" value="NAD(P)-binding Rossmann-like Domain"/>
    <property type="match status" value="1"/>
</dbReference>
<dbReference type="Pfam" id="PF00056">
    <property type="entry name" value="Ldh_1_N"/>
    <property type="match status" value="1"/>
</dbReference>
<dbReference type="PANTHER" id="PTHR43128">
    <property type="entry name" value="L-2-HYDROXYCARBOXYLATE DEHYDROGENASE (NAD(P)(+))"/>
    <property type="match status" value="1"/>
</dbReference>
<dbReference type="InterPro" id="IPR001557">
    <property type="entry name" value="L-lactate/malate_DH"/>
</dbReference>
<dbReference type="SUPFAM" id="SSF56327">
    <property type="entry name" value="LDH C-terminal domain-like"/>
    <property type="match status" value="1"/>
</dbReference>
<protein>
    <submittedName>
        <fullName evidence="6">L-lactate dehydrogenase</fullName>
    </submittedName>
</protein>
<evidence type="ECO:0000259" key="4">
    <source>
        <dbReference type="Pfam" id="PF00056"/>
    </source>
</evidence>
<dbReference type="Gene3D" id="3.90.110.10">
    <property type="entry name" value="Lactate dehydrogenase/glycoside hydrolase, family 4, C-terminal"/>
    <property type="match status" value="1"/>
</dbReference>
<dbReference type="InterPro" id="IPR015955">
    <property type="entry name" value="Lactate_DH/Glyco_Ohase_4_C"/>
</dbReference>
<dbReference type="SUPFAM" id="SSF51735">
    <property type="entry name" value="NAD(P)-binding Rossmann-fold domains"/>
    <property type="match status" value="1"/>
</dbReference>
<dbReference type="InterPro" id="IPR018177">
    <property type="entry name" value="L-lactate_DH_AS"/>
</dbReference>
<dbReference type="Pfam" id="PF02866">
    <property type="entry name" value="Ldh_1_C"/>
    <property type="match status" value="1"/>
</dbReference>
<comment type="similarity">
    <text evidence="1">Belongs to the LDH/MDH superfamily. LDH family.</text>
</comment>
<organism evidence="6 7">
    <name type="scientific">Fusibacter paucivorans</name>
    <dbReference type="NCBI Taxonomy" id="76009"/>
    <lineage>
        <taxon>Bacteria</taxon>
        <taxon>Bacillati</taxon>
        <taxon>Bacillota</taxon>
        <taxon>Clostridia</taxon>
        <taxon>Eubacteriales</taxon>
        <taxon>Eubacteriales Family XII. Incertae Sedis</taxon>
        <taxon>Fusibacter</taxon>
    </lineage>
</organism>
<dbReference type="Proteomes" id="UP000746471">
    <property type="component" value="Unassembled WGS sequence"/>
</dbReference>
<evidence type="ECO:0000313" key="6">
    <source>
        <dbReference type="EMBL" id="MBS7526009.1"/>
    </source>
</evidence>
<keyword evidence="2 3" id="KW-0560">Oxidoreductase</keyword>
<dbReference type="InterPro" id="IPR036291">
    <property type="entry name" value="NAD(P)-bd_dom_sf"/>
</dbReference>
<dbReference type="PRINTS" id="PR00086">
    <property type="entry name" value="LLDHDRGNASE"/>
</dbReference>
<evidence type="ECO:0000256" key="2">
    <source>
        <dbReference type="ARBA" id="ARBA00023002"/>
    </source>
</evidence>
<dbReference type="PROSITE" id="PS00064">
    <property type="entry name" value="L_LDH"/>
    <property type="match status" value="1"/>
</dbReference>
<dbReference type="CDD" id="cd05291">
    <property type="entry name" value="HicDH_like"/>
    <property type="match status" value="1"/>
</dbReference>
<dbReference type="RefSeq" id="WP_213235793.1">
    <property type="nucleotide sequence ID" value="NZ_JAHBCL010000006.1"/>
</dbReference>
<gene>
    <name evidence="6" type="ORF">KHM83_04860</name>
</gene>
<sequence>MKQFKIVIIGAGHVGSHCGYSLMQYGDVDEIVYIDIEAEKASAQAADIADAGIFMPHPVTVRAGDYKDCDDADIVVLAAGVPRREGQTRLDTLGDSIACMQDIAPKLKATQFAGPLVCISNPADVIADFMYRALEWDSSRIFSTGTALDTARCKRAFKEALDIDARGVDCFVLGEHGDSSMIPFSAVRVGGQLLRSLKGSRYAELDEAAILKRTHMIGMEVVIGKGSTEFGIGTVLANVVRAIVHDSHSVMPVSARLHGEYGHRDLHIGVPAIIGREGVLEVIEMPLDGAEQKSFDQSCEIVLTHNKMAQSL</sequence>
<evidence type="ECO:0000256" key="1">
    <source>
        <dbReference type="ARBA" id="ARBA00006054"/>
    </source>
</evidence>
<accession>A0ABS5PNR0</accession>
<keyword evidence="7" id="KW-1185">Reference proteome</keyword>
<feature type="domain" description="Lactate/malate dehydrogenase C-terminal" evidence="5">
    <location>
        <begin position="146"/>
        <end position="301"/>
    </location>
</feature>
<dbReference type="InterPro" id="IPR001236">
    <property type="entry name" value="Lactate/malate_DH_N"/>
</dbReference>
<comment type="caution">
    <text evidence="6">The sequence shown here is derived from an EMBL/GenBank/DDBJ whole genome shotgun (WGS) entry which is preliminary data.</text>
</comment>
<dbReference type="InterPro" id="IPR022383">
    <property type="entry name" value="Lactate/malate_DH_C"/>
</dbReference>
<name>A0ABS5PNR0_9FIRM</name>
<evidence type="ECO:0000313" key="7">
    <source>
        <dbReference type="Proteomes" id="UP000746471"/>
    </source>
</evidence>
<evidence type="ECO:0000259" key="5">
    <source>
        <dbReference type="Pfam" id="PF02866"/>
    </source>
</evidence>
<dbReference type="PIRSF" id="PIRSF000102">
    <property type="entry name" value="Lac_mal_DH"/>
    <property type="match status" value="1"/>
</dbReference>